<proteinExistence type="predicted"/>
<sequence>MKGITFLKALSQTSLLSANKQNREMSITIHVMATTSEGEGRERKGKFSNQTMPTKFEVQTAPLSDGVLGIIRQIVIE</sequence>
<keyword evidence="2" id="KW-1185">Reference proteome</keyword>
<dbReference type="Gramene" id="Zm00001eb407960_T001">
    <property type="protein sequence ID" value="Zm00001eb407960_P001"/>
    <property type="gene ID" value="Zm00001eb407960"/>
</dbReference>
<reference evidence="2" key="1">
    <citation type="journal article" date="2009" name="Science">
        <title>The B73 maize genome: complexity, diversity, and dynamics.</title>
        <authorList>
            <person name="Schnable P.S."/>
            <person name="Ware D."/>
            <person name="Fulton R.S."/>
            <person name="Stein J.C."/>
            <person name="Wei F."/>
            <person name="Pasternak S."/>
            <person name="Liang C."/>
            <person name="Zhang J."/>
            <person name="Fulton L."/>
            <person name="Graves T.A."/>
            <person name="Minx P."/>
            <person name="Reily A.D."/>
            <person name="Courtney L."/>
            <person name="Kruchowski S.S."/>
            <person name="Tomlinson C."/>
            <person name="Strong C."/>
            <person name="Delehaunty K."/>
            <person name="Fronick C."/>
            <person name="Courtney B."/>
            <person name="Rock S.M."/>
            <person name="Belter E."/>
            <person name="Du F."/>
            <person name="Kim K."/>
            <person name="Abbott R.M."/>
            <person name="Cotton M."/>
            <person name="Levy A."/>
            <person name="Marchetto P."/>
            <person name="Ochoa K."/>
            <person name="Jackson S.M."/>
            <person name="Gillam B."/>
            <person name="Chen W."/>
            <person name="Yan L."/>
            <person name="Higginbotham J."/>
            <person name="Cardenas M."/>
            <person name="Waligorski J."/>
            <person name="Applebaum E."/>
            <person name="Phelps L."/>
            <person name="Falcone J."/>
            <person name="Kanchi K."/>
            <person name="Thane T."/>
            <person name="Scimone A."/>
            <person name="Thane N."/>
            <person name="Henke J."/>
            <person name="Wang T."/>
            <person name="Ruppert J."/>
            <person name="Shah N."/>
            <person name="Rotter K."/>
            <person name="Hodges J."/>
            <person name="Ingenthron E."/>
            <person name="Cordes M."/>
            <person name="Kohlberg S."/>
            <person name="Sgro J."/>
            <person name="Delgado B."/>
            <person name="Mead K."/>
            <person name="Chinwalla A."/>
            <person name="Leonard S."/>
            <person name="Crouse K."/>
            <person name="Collura K."/>
            <person name="Kudrna D."/>
            <person name="Currie J."/>
            <person name="He R."/>
            <person name="Angelova A."/>
            <person name="Rajasekar S."/>
            <person name="Mueller T."/>
            <person name="Lomeli R."/>
            <person name="Scara G."/>
            <person name="Ko A."/>
            <person name="Delaney K."/>
            <person name="Wissotski M."/>
            <person name="Lopez G."/>
            <person name="Campos D."/>
            <person name="Braidotti M."/>
            <person name="Ashley E."/>
            <person name="Golser W."/>
            <person name="Kim H."/>
            <person name="Lee S."/>
            <person name="Lin J."/>
            <person name="Dujmic Z."/>
            <person name="Kim W."/>
            <person name="Talag J."/>
            <person name="Zuccolo A."/>
            <person name="Fan C."/>
            <person name="Sebastian A."/>
            <person name="Kramer M."/>
            <person name="Spiegel L."/>
            <person name="Nascimento L."/>
            <person name="Zutavern T."/>
            <person name="Miller B."/>
            <person name="Ambroise C."/>
            <person name="Muller S."/>
            <person name="Spooner W."/>
            <person name="Narechania A."/>
            <person name="Ren L."/>
            <person name="Wei S."/>
            <person name="Kumari S."/>
            <person name="Faga B."/>
            <person name="Levy M.J."/>
            <person name="McMahan L."/>
            <person name="Van Buren P."/>
            <person name="Vaughn M.W."/>
            <person name="Ying K."/>
            <person name="Yeh C.-T."/>
            <person name="Emrich S.J."/>
            <person name="Jia Y."/>
            <person name="Kalyanaraman A."/>
            <person name="Hsia A.-P."/>
            <person name="Barbazuk W.B."/>
            <person name="Baucom R.S."/>
            <person name="Brutnell T.P."/>
            <person name="Carpita N.C."/>
            <person name="Chaparro C."/>
            <person name="Chia J.-M."/>
            <person name="Deragon J.-M."/>
            <person name="Estill J.C."/>
            <person name="Fu Y."/>
            <person name="Jeddeloh J.A."/>
            <person name="Han Y."/>
            <person name="Lee H."/>
            <person name="Li P."/>
            <person name="Lisch D.R."/>
            <person name="Liu S."/>
            <person name="Liu Z."/>
            <person name="Nagel D.H."/>
            <person name="McCann M.C."/>
            <person name="SanMiguel P."/>
            <person name="Myers A.M."/>
            <person name="Nettleton D."/>
            <person name="Nguyen J."/>
            <person name="Penning B.W."/>
            <person name="Ponnala L."/>
            <person name="Schneider K.L."/>
            <person name="Schwartz D.C."/>
            <person name="Sharma A."/>
            <person name="Soderlund C."/>
            <person name="Springer N.M."/>
            <person name="Sun Q."/>
            <person name="Wang H."/>
            <person name="Waterman M."/>
            <person name="Westerman R."/>
            <person name="Wolfgruber T.K."/>
            <person name="Yang L."/>
            <person name="Yu Y."/>
            <person name="Zhang L."/>
            <person name="Zhou S."/>
            <person name="Zhu Q."/>
            <person name="Bennetzen J.L."/>
            <person name="Dawe R.K."/>
            <person name="Jiang J."/>
            <person name="Jiang N."/>
            <person name="Presting G.G."/>
            <person name="Wessler S.R."/>
            <person name="Aluru S."/>
            <person name="Martienssen R.A."/>
            <person name="Clifton S.W."/>
            <person name="McCombie W.R."/>
            <person name="Wing R.A."/>
            <person name="Wilson R.K."/>
        </authorList>
    </citation>
    <scope>NUCLEOTIDE SEQUENCE [LARGE SCALE GENOMIC DNA]</scope>
    <source>
        <strain evidence="2">cv. B73</strain>
    </source>
</reference>
<dbReference type="InParanoid" id="A0A804RA81"/>
<accession>A0A804RA81</accession>
<evidence type="ECO:0000313" key="1">
    <source>
        <dbReference type="EnsemblPlants" id="Zm00001eb407960_P001"/>
    </source>
</evidence>
<reference evidence="1" key="2">
    <citation type="submission" date="2019-07" db="EMBL/GenBank/DDBJ databases">
        <authorList>
            <person name="Seetharam A."/>
            <person name="Woodhouse M."/>
            <person name="Cannon E."/>
        </authorList>
    </citation>
    <scope>NUCLEOTIDE SEQUENCE [LARGE SCALE GENOMIC DNA]</scope>
    <source>
        <strain evidence="1">cv. B73</strain>
    </source>
</reference>
<evidence type="ECO:0000313" key="2">
    <source>
        <dbReference type="Proteomes" id="UP000007305"/>
    </source>
</evidence>
<protein>
    <submittedName>
        <fullName evidence="1">Uncharacterized protein</fullName>
    </submittedName>
</protein>
<dbReference type="AlphaFoldDB" id="A0A804RA81"/>
<dbReference type="Proteomes" id="UP000007305">
    <property type="component" value="Chromosome 10"/>
</dbReference>
<reference evidence="1" key="3">
    <citation type="submission" date="2021-05" db="UniProtKB">
        <authorList>
            <consortium name="EnsemblPlants"/>
        </authorList>
    </citation>
    <scope>IDENTIFICATION</scope>
    <source>
        <strain evidence="1">cv. B73</strain>
    </source>
</reference>
<organism evidence="1 2">
    <name type="scientific">Zea mays</name>
    <name type="common">Maize</name>
    <dbReference type="NCBI Taxonomy" id="4577"/>
    <lineage>
        <taxon>Eukaryota</taxon>
        <taxon>Viridiplantae</taxon>
        <taxon>Streptophyta</taxon>
        <taxon>Embryophyta</taxon>
        <taxon>Tracheophyta</taxon>
        <taxon>Spermatophyta</taxon>
        <taxon>Magnoliopsida</taxon>
        <taxon>Liliopsida</taxon>
        <taxon>Poales</taxon>
        <taxon>Poaceae</taxon>
        <taxon>PACMAD clade</taxon>
        <taxon>Panicoideae</taxon>
        <taxon>Andropogonodae</taxon>
        <taxon>Andropogoneae</taxon>
        <taxon>Tripsacinae</taxon>
        <taxon>Zea</taxon>
    </lineage>
</organism>
<dbReference type="EnsemblPlants" id="Zm00001eb407960_T001">
    <property type="protein sequence ID" value="Zm00001eb407960_P001"/>
    <property type="gene ID" value="Zm00001eb407960"/>
</dbReference>
<name>A0A804RA81_MAIZE</name>